<evidence type="ECO:0000256" key="9">
    <source>
        <dbReference type="SAM" id="Phobius"/>
    </source>
</evidence>
<dbReference type="GO" id="GO:0005886">
    <property type="term" value="C:plasma membrane"/>
    <property type="evidence" value="ECO:0007669"/>
    <property type="project" value="UniProtKB-SubCell"/>
</dbReference>
<keyword evidence="3" id="KW-1003">Cell membrane</keyword>
<dbReference type="InterPro" id="IPR007387">
    <property type="entry name" value="TRAP_DctQ"/>
</dbReference>
<dbReference type="PANTHER" id="PTHR35011:SF2">
    <property type="entry name" value="2,3-DIKETO-L-GULONATE TRAP TRANSPORTER SMALL PERMEASE PROTEIN YIAM"/>
    <property type="match status" value="1"/>
</dbReference>
<evidence type="ECO:0000256" key="8">
    <source>
        <dbReference type="ARBA" id="ARBA00038436"/>
    </source>
</evidence>
<evidence type="ECO:0000256" key="3">
    <source>
        <dbReference type="ARBA" id="ARBA00022475"/>
    </source>
</evidence>
<evidence type="ECO:0000313" key="11">
    <source>
        <dbReference type="EMBL" id="QBX55945.1"/>
    </source>
</evidence>
<reference evidence="11 12" key="1">
    <citation type="submission" date="2019-03" db="EMBL/GenBank/DDBJ databases">
        <title>Three New Species of Nocardioides, Nocardioides euryhalodurans sp. nov., Nocardioides seonyuensis sp. nov. and Nocardioides eburneoflavus sp. nov. Iolated from Soil.</title>
        <authorList>
            <person name="Roh S.G."/>
            <person name="Lee C."/>
            <person name="Kim M.-K."/>
            <person name="Kim S.B."/>
        </authorList>
    </citation>
    <scope>NUCLEOTIDE SEQUENCE [LARGE SCALE GENOMIC DNA]</scope>
    <source>
        <strain evidence="11 12">MMS17-SY207-3</strain>
    </source>
</reference>
<comment type="subcellular location">
    <subcellularLocation>
        <location evidence="1">Cell inner membrane</location>
        <topology evidence="1">Multi-pass membrane protein</topology>
    </subcellularLocation>
</comment>
<keyword evidence="4" id="KW-0997">Cell inner membrane</keyword>
<dbReference type="AlphaFoldDB" id="A0A4P7IFA2"/>
<dbReference type="PANTHER" id="PTHR35011">
    <property type="entry name" value="2,3-DIKETO-L-GULONATE TRAP TRANSPORTER SMALL PERMEASE PROTEIN YIAM"/>
    <property type="match status" value="1"/>
</dbReference>
<keyword evidence="5 9" id="KW-0812">Transmembrane</keyword>
<gene>
    <name evidence="11" type="ORF">EXE58_11040</name>
</gene>
<keyword evidence="7 9" id="KW-0472">Membrane</keyword>
<evidence type="ECO:0000256" key="1">
    <source>
        <dbReference type="ARBA" id="ARBA00004429"/>
    </source>
</evidence>
<dbReference type="GO" id="GO:0022857">
    <property type="term" value="F:transmembrane transporter activity"/>
    <property type="evidence" value="ECO:0007669"/>
    <property type="project" value="TreeGrafter"/>
</dbReference>
<keyword evidence="12" id="KW-1185">Reference proteome</keyword>
<dbReference type="Pfam" id="PF04290">
    <property type="entry name" value="DctQ"/>
    <property type="match status" value="1"/>
</dbReference>
<sequence>MSLVRITTVVDRMTYELARAIGVVAMLGFIVHISVDVFVRATAGQSWRSTLDFTAFWYMPLLVFAGFAVAEHAREHMEVNILTARLTRGAQDALEPLALICMTTFAALVAWYGLEGAREDMELGKAGVISDLPLWPLRFMVPVGAGLLIVQVLCSHVLRRASDHG</sequence>
<feature type="transmembrane region" description="Helical" evidence="9">
    <location>
        <begin position="94"/>
        <end position="114"/>
    </location>
</feature>
<feature type="transmembrane region" description="Helical" evidence="9">
    <location>
        <begin position="134"/>
        <end position="158"/>
    </location>
</feature>
<feature type="transmembrane region" description="Helical" evidence="9">
    <location>
        <begin position="20"/>
        <end position="43"/>
    </location>
</feature>
<evidence type="ECO:0000256" key="2">
    <source>
        <dbReference type="ARBA" id="ARBA00022448"/>
    </source>
</evidence>
<dbReference type="InterPro" id="IPR055348">
    <property type="entry name" value="DctQ"/>
</dbReference>
<keyword evidence="6 9" id="KW-1133">Transmembrane helix</keyword>
<proteinExistence type="inferred from homology"/>
<feature type="transmembrane region" description="Helical" evidence="9">
    <location>
        <begin position="55"/>
        <end position="73"/>
    </location>
</feature>
<organism evidence="11 12">
    <name type="scientific">Nocardioides seonyuensis</name>
    <dbReference type="NCBI Taxonomy" id="2518371"/>
    <lineage>
        <taxon>Bacteria</taxon>
        <taxon>Bacillati</taxon>
        <taxon>Actinomycetota</taxon>
        <taxon>Actinomycetes</taxon>
        <taxon>Propionibacteriales</taxon>
        <taxon>Nocardioidaceae</taxon>
        <taxon>Nocardioides</taxon>
    </lineage>
</organism>
<dbReference type="EMBL" id="CP038436">
    <property type="protein sequence ID" value="QBX55945.1"/>
    <property type="molecule type" value="Genomic_DNA"/>
</dbReference>
<accession>A0A4P7IFA2</accession>
<feature type="domain" description="Tripartite ATP-independent periplasmic transporters DctQ component" evidence="10">
    <location>
        <begin position="30"/>
        <end position="158"/>
    </location>
</feature>
<evidence type="ECO:0000313" key="12">
    <source>
        <dbReference type="Proteomes" id="UP000294853"/>
    </source>
</evidence>
<dbReference type="OrthoDB" id="4544352at2"/>
<dbReference type="GO" id="GO:0015740">
    <property type="term" value="P:C4-dicarboxylate transport"/>
    <property type="evidence" value="ECO:0007669"/>
    <property type="project" value="TreeGrafter"/>
</dbReference>
<evidence type="ECO:0000256" key="5">
    <source>
        <dbReference type="ARBA" id="ARBA00022692"/>
    </source>
</evidence>
<dbReference type="RefSeq" id="WP_135267936.1">
    <property type="nucleotide sequence ID" value="NZ_CP038436.1"/>
</dbReference>
<evidence type="ECO:0000259" key="10">
    <source>
        <dbReference type="Pfam" id="PF04290"/>
    </source>
</evidence>
<dbReference type="Proteomes" id="UP000294853">
    <property type="component" value="Chromosome"/>
</dbReference>
<name>A0A4P7IFA2_9ACTN</name>
<evidence type="ECO:0000256" key="4">
    <source>
        <dbReference type="ARBA" id="ARBA00022519"/>
    </source>
</evidence>
<dbReference type="KEGG" id="nsn:EXE58_11040"/>
<protein>
    <submittedName>
        <fullName evidence="11">TRAP transporter small permease</fullName>
    </submittedName>
</protein>
<keyword evidence="2" id="KW-0813">Transport</keyword>
<evidence type="ECO:0000256" key="7">
    <source>
        <dbReference type="ARBA" id="ARBA00023136"/>
    </source>
</evidence>
<comment type="similarity">
    <text evidence="8">Belongs to the TRAP transporter small permease family.</text>
</comment>
<evidence type="ECO:0000256" key="6">
    <source>
        <dbReference type="ARBA" id="ARBA00022989"/>
    </source>
</evidence>